<evidence type="ECO:0000313" key="3">
    <source>
        <dbReference type="EMBL" id="GFO84655.1"/>
    </source>
</evidence>
<accession>A0A916VCF9</accession>
<dbReference type="Gene3D" id="3.20.20.370">
    <property type="entry name" value="Glycoside hydrolase/deacetylase"/>
    <property type="match status" value="1"/>
</dbReference>
<dbReference type="PROSITE" id="PS51677">
    <property type="entry name" value="NODB"/>
    <property type="match status" value="1"/>
</dbReference>
<proteinExistence type="predicted"/>
<evidence type="ECO:0000256" key="1">
    <source>
        <dbReference type="SAM" id="Phobius"/>
    </source>
</evidence>
<organism evidence="3 4">
    <name type="scientific">Anaerostipes butyraticus</name>
    <dbReference type="NCBI Taxonomy" id="645466"/>
    <lineage>
        <taxon>Bacteria</taxon>
        <taxon>Bacillati</taxon>
        <taxon>Bacillota</taxon>
        <taxon>Clostridia</taxon>
        <taxon>Lachnospirales</taxon>
        <taxon>Lachnospiraceae</taxon>
        <taxon>Anaerostipes</taxon>
    </lineage>
</organism>
<dbReference type="InterPro" id="IPR002509">
    <property type="entry name" value="NODB_dom"/>
</dbReference>
<dbReference type="SUPFAM" id="SSF88713">
    <property type="entry name" value="Glycoside hydrolase/deacetylase"/>
    <property type="match status" value="1"/>
</dbReference>
<dbReference type="CDD" id="cd10917">
    <property type="entry name" value="CE4_NodB_like_6s_7s"/>
    <property type="match status" value="1"/>
</dbReference>
<dbReference type="AlphaFoldDB" id="A0A916VCF9"/>
<evidence type="ECO:0000313" key="4">
    <source>
        <dbReference type="Proteomes" id="UP000613208"/>
    </source>
</evidence>
<dbReference type="Pfam" id="PF01522">
    <property type="entry name" value="Polysacc_deac_1"/>
    <property type="match status" value="1"/>
</dbReference>
<keyword evidence="4" id="KW-1185">Reference proteome</keyword>
<keyword evidence="1" id="KW-0472">Membrane</keyword>
<dbReference type="Proteomes" id="UP000613208">
    <property type="component" value="Unassembled WGS sequence"/>
</dbReference>
<feature type="domain" description="NodB homology" evidence="2">
    <location>
        <begin position="57"/>
        <end position="236"/>
    </location>
</feature>
<dbReference type="PANTHER" id="PTHR10587">
    <property type="entry name" value="GLYCOSYL TRANSFERASE-RELATED"/>
    <property type="match status" value="1"/>
</dbReference>
<dbReference type="PANTHER" id="PTHR10587:SF128">
    <property type="entry name" value="POLYSACCHARIDE DEACETYLASE PDAB-RELATED"/>
    <property type="match status" value="1"/>
</dbReference>
<reference evidence="3" key="1">
    <citation type="submission" date="2020-06" db="EMBL/GenBank/DDBJ databases">
        <title>Characterization of fructooligosaccharide metabolism and fructooligosaccharide-degrading enzymes in human commensal butyrate producers.</title>
        <authorList>
            <person name="Tanno H."/>
            <person name="Fujii T."/>
            <person name="Hirano K."/>
            <person name="Maeno S."/>
            <person name="Tonozuka T."/>
            <person name="Sakamoto M."/>
            <person name="Ohkuma M."/>
            <person name="Tochio T."/>
            <person name="Endo A."/>
        </authorList>
    </citation>
    <scope>NUCLEOTIDE SEQUENCE</scope>
    <source>
        <strain evidence="3">JCM 17466</strain>
    </source>
</reference>
<feature type="transmembrane region" description="Helical" evidence="1">
    <location>
        <begin position="7"/>
        <end position="26"/>
    </location>
</feature>
<gene>
    <name evidence="3" type="ORF">ANBU17_10020</name>
</gene>
<keyword evidence="1" id="KW-0812">Transmembrane</keyword>
<dbReference type="GO" id="GO:0016020">
    <property type="term" value="C:membrane"/>
    <property type="evidence" value="ECO:0007669"/>
    <property type="project" value="TreeGrafter"/>
</dbReference>
<dbReference type="GO" id="GO:0016810">
    <property type="term" value="F:hydrolase activity, acting on carbon-nitrogen (but not peptide) bonds"/>
    <property type="evidence" value="ECO:0007669"/>
    <property type="project" value="InterPro"/>
</dbReference>
<dbReference type="InterPro" id="IPR050248">
    <property type="entry name" value="Polysacc_deacetylase_ArnD"/>
</dbReference>
<name>A0A916VCF9_9FIRM</name>
<dbReference type="GO" id="GO:0005975">
    <property type="term" value="P:carbohydrate metabolic process"/>
    <property type="evidence" value="ECO:0007669"/>
    <property type="project" value="InterPro"/>
</dbReference>
<comment type="caution">
    <text evidence="3">The sequence shown here is derived from an EMBL/GenBank/DDBJ whole genome shotgun (WGS) entry which is preliminary data.</text>
</comment>
<keyword evidence="1" id="KW-1133">Transmembrane helix</keyword>
<sequence>MEKVKRWSTRIIIGMIFCSCVLGVLGNAKKVFQDNIYVWTEDQERKLPIYCVDRKKKVLALTFDVAWGNEDMNEILKILKKEKVKSTFFFSGEWMEHYPEDVKRIARAGHDIGNHGDHHKYMTRLSEEEQRREIQGAGDKAKALLGVSMELFRPPYGDYDSQVVETAESLGYYVIQWSVDSLDWMEPGKDAVIEKVCGHKNLKNGAIILMHTGTKCTKKALEPLIVRLKNQEYGFVPVSELIYREDYRINPEGMQISNEVP</sequence>
<dbReference type="EMBL" id="BLYI01000024">
    <property type="protein sequence ID" value="GFO84655.1"/>
    <property type="molecule type" value="Genomic_DNA"/>
</dbReference>
<protein>
    <submittedName>
        <fullName evidence="3">Polysaccharide deacetylase family sporulation protein PdaB</fullName>
    </submittedName>
</protein>
<dbReference type="InterPro" id="IPR011330">
    <property type="entry name" value="Glyco_hydro/deAcase_b/a-brl"/>
</dbReference>
<evidence type="ECO:0000259" key="2">
    <source>
        <dbReference type="PROSITE" id="PS51677"/>
    </source>
</evidence>